<dbReference type="SUPFAM" id="SSF53955">
    <property type="entry name" value="Lysozyme-like"/>
    <property type="match status" value="1"/>
</dbReference>
<dbReference type="InterPro" id="IPR011815">
    <property type="entry name" value="PBP_1c"/>
</dbReference>
<dbReference type="InterPro" id="IPR012338">
    <property type="entry name" value="Beta-lactam/transpept-like"/>
</dbReference>
<comment type="similarity">
    <text evidence="2">In the C-terminal section; belongs to the transpeptidase family.</text>
</comment>
<proteinExistence type="inferred from homology"/>
<dbReference type="EMBL" id="FOVP01000002">
    <property type="protein sequence ID" value="SFN42534.1"/>
    <property type="molecule type" value="Genomic_DNA"/>
</dbReference>
<comment type="similarity">
    <text evidence="3">In the N-terminal section; belongs to the glycosyltransferase 51 family.</text>
</comment>
<dbReference type="Gene3D" id="1.10.3810.10">
    <property type="entry name" value="Biosynthetic peptidoglycan transglycosylase-like"/>
    <property type="match status" value="1"/>
</dbReference>
<dbReference type="PANTHER" id="PTHR32282:SF15">
    <property type="entry name" value="PENICILLIN-BINDING PROTEIN 1C"/>
    <property type="match status" value="1"/>
</dbReference>
<dbReference type="EC" id="2.4.99.28" evidence="10"/>
<dbReference type="OrthoDB" id="9766909at2"/>
<dbReference type="GO" id="GO:0030288">
    <property type="term" value="C:outer membrane-bounded periplasmic space"/>
    <property type="evidence" value="ECO:0007669"/>
    <property type="project" value="TreeGrafter"/>
</dbReference>
<evidence type="ECO:0000256" key="6">
    <source>
        <dbReference type="ARBA" id="ARBA00022676"/>
    </source>
</evidence>
<evidence type="ECO:0000256" key="5">
    <source>
        <dbReference type="ARBA" id="ARBA00022670"/>
    </source>
</evidence>
<keyword evidence="5" id="KW-0645">Protease</keyword>
<evidence type="ECO:0000256" key="10">
    <source>
        <dbReference type="ARBA" id="ARBA00044770"/>
    </source>
</evidence>
<dbReference type="UniPathway" id="UPA00219"/>
<dbReference type="Gene3D" id="3.40.710.10">
    <property type="entry name" value="DD-peptidase/beta-lactamase superfamily"/>
    <property type="match status" value="1"/>
</dbReference>
<organism evidence="16 17">
    <name type="scientific">Roseovarius lutimaris</name>
    <dbReference type="NCBI Taxonomy" id="1005928"/>
    <lineage>
        <taxon>Bacteria</taxon>
        <taxon>Pseudomonadati</taxon>
        <taxon>Pseudomonadota</taxon>
        <taxon>Alphaproteobacteria</taxon>
        <taxon>Rhodobacterales</taxon>
        <taxon>Roseobacteraceae</taxon>
        <taxon>Roseovarius</taxon>
    </lineage>
</organism>
<dbReference type="GO" id="GO:0006508">
    <property type="term" value="P:proteolysis"/>
    <property type="evidence" value="ECO:0007669"/>
    <property type="project" value="UniProtKB-KW"/>
</dbReference>
<evidence type="ECO:0000256" key="1">
    <source>
        <dbReference type="ARBA" id="ARBA00004752"/>
    </source>
</evidence>
<feature type="domain" description="Penicillin-binding C-terminal" evidence="15">
    <location>
        <begin position="598"/>
        <end position="676"/>
    </location>
</feature>
<evidence type="ECO:0000313" key="17">
    <source>
        <dbReference type="Proteomes" id="UP000198599"/>
    </source>
</evidence>
<feature type="chain" id="PRO_5011578547" description="peptidoglycan glycosyltransferase" evidence="12">
    <location>
        <begin position="20"/>
        <end position="682"/>
    </location>
</feature>
<evidence type="ECO:0000256" key="4">
    <source>
        <dbReference type="ARBA" id="ARBA00022645"/>
    </source>
</evidence>
<evidence type="ECO:0000256" key="2">
    <source>
        <dbReference type="ARBA" id="ARBA00007090"/>
    </source>
</evidence>
<dbReference type="GO" id="GO:0008658">
    <property type="term" value="F:penicillin binding"/>
    <property type="evidence" value="ECO:0007669"/>
    <property type="project" value="InterPro"/>
</dbReference>
<accession>A0A1I4YWY1</accession>
<dbReference type="InterPro" id="IPR023346">
    <property type="entry name" value="Lysozyme-like_dom_sf"/>
</dbReference>
<evidence type="ECO:0000256" key="11">
    <source>
        <dbReference type="ARBA" id="ARBA00049902"/>
    </source>
</evidence>
<name>A0A1I4YWY1_9RHOB</name>
<keyword evidence="6" id="KW-0328">Glycosyltransferase</keyword>
<dbReference type="PANTHER" id="PTHR32282">
    <property type="entry name" value="BINDING PROTEIN TRANSPEPTIDASE, PUTATIVE-RELATED"/>
    <property type="match status" value="1"/>
</dbReference>
<evidence type="ECO:0000259" key="13">
    <source>
        <dbReference type="Pfam" id="PF00905"/>
    </source>
</evidence>
<keyword evidence="7" id="KW-0808">Transferase</keyword>
<comment type="pathway">
    <text evidence="1">Cell wall biogenesis; peptidoglycan biosynthesis.</text>
</comment>
<evidence type="ECO:0000259" key="15">
    <source>
        <dbReference type="Pfam" id="PF06832"/>
    </source>
</evidence>
<dbReference type="RefSeq" id="WP_092833880.1">
    <property type="nucleotide sequence ID" value="NZ_FOVP01000002.1"/>
</dbReference>
<dbReference type="InterPro" id="IPR001264">
    <property type="entry name" value="Glyco_trans_51"/>
</dbReference>
<evidence type="ECO:0000256" key="3">
    <source>
        <dbReference type="ARBA" id="ARBA00007739"/>
    </source>
</evidence>
<dbReference type="Pfam" id="PF00905">
    <property type="entry name" value="Transpeptidase"/>
    <property type="match status" value="1"/>
</dbReference>
<evidence type="ECO:0000256" key="12">
    <source>
        <dbReference type="SAM" id="SignalP"/>
    </source>
</evidence>
<evidence type="ECO:0000256" key="8">
    <source>
        <dbReference type="ARBA" id="ARBA00022801"/>
    </source>
</evidence>
<dbReference type="Pfam" id="PF00912">
    <property type="entry name" value="Transgly"/>
    <property type="match status" value="1"/>
</dbReference>
<dbReference type="GO" id="GO:0008955">
    <property type="term" value="F:peptidoglycan glycosyltransferase activity"/>
    <property type="evidence" value="ECO:0007669"/>
    <property type="project" value="UniProtKB-EC"/>
</dbReference>
<feature type="signal peptide" evidence="12">
    <location>
        <begin position="1"/>
        <end position="19"/>
    </location>
</feature>
<sequence>MMRYALFVLAAVLLLAAVARDGVDQWVASTDLPPLVSETSVEVRDRNGTMLRIYTVADGRWRLAVTPDRVDPGFLKMLIAYEDKRFYSHAGVDLRAMLRAVGQAVVNGRVISGGSTLTMQVARLLEESGTGRWRGKLRQIRLALALERKLSKAQILTLYLTRAPYGGNLEGIRAATLAWFGKEPKRLTPAEAALLVALPQSPEARRPDRNHAVAEVARDRVLARMQKSGQLTIGAARSALSEPVPSRRRAFPALAPHLSDRALGAAPMTNRHHLTLDASLQQSLESLANKALFGLSDDVSVALVVADHRSGEILASVGSAGYDAGPARQGYVDMTRAVRSPGSTLKPLVYAMAFDRGLAHPQTLINDRPVAFGSYAPQNFDGQFRGELPVAEALRQSLNIPVVLLMDQIGPAHLMDVIRRSGVDARLPGDQAGLAVALGGIGVTLNDLVQLYAMLAQGGKARPLYWNADRPAGNAQHQIVSRSAAWQVADILAGITPANGAPSGRMAYKTGTSYGHRDAWAVGFDGAHVAGVWIGRADGTPVPGAFGGDLAAPVLFAAFQRLKPKIDPLPAPPPEALIVSTAELPQPLRRFAGRDAVFQAASDAPKLIFPPDGARLSARDGLPVKLRDGKPPFTWLANGSPILTGVYRRETALTGISEGFSKISVIDAAGLSARVTVYVDRD</sequence>
<dbReference type="InterPro" id="IPR009647">
    <property type="entry name" value="PBP_C"/>
</dbReference>
<evidence type="ECO:0000256" key="7">
    <source>
        <dbReference type="ARBA" id="ARBA00022679"/>
    </source>
</evidence>
<keyword evidence="8" id="KW-0378">Hydrolase</keyword>
<reference evidence="17" key="1">
    <citation type="submission" date="2016-10" db="EMBL/GenBank/DDBJ databases">
        <authorList>
            <person name="Varghese N."/>
            <person name="Submissions S."/>
        </authorList>
    </citation>
    <scope>NUCLEOTIDE SEQUENCE [LARGE SCALE GENOMIC DNA]</scope>
    <source>
        <strain evidence="17">DSM 28463</strain>
    </source>
</reference>
<keyword evidence="9" id="KW-0511">Multifunctional enzyme</keyword>
<keyword evidence="4" id="KW-0121">Carboxypeptidase</keyword>
<dbReference type="Proteomes" id="UP000198599">
    <property type="component" value="Unassembled WGS sequence"/>
</dbReference>
<gene>
    <name evidence="16" type="ORF">SAMN04487859_102132</name>
</gene>
<dbReference type="SUPFAM" id="SSF56601">
    <property type="entry name" value="beta-lactamase/transpeptidase-like"/>
    <property type="match status" value="1"/>
</dbReference>
<protein>
    <recommendedName>
        <fullName evidence="10">peptidoglycan glycosyltransferase</fullName>
        <ecNumber evidence="10">2.4.99.28</ecNumber>
    </recommendedName>
</protein>
<dbReference type="AlphaFoldDB" id="A0A1I4YWY1"/>
<dbReference type="InterPro" id="IPR050396">
    <property type="entry name" value="Glycosyltr_51/Transpeptidase"/>
</dbReference>
<feature type="domain" description="Penicillin-binding protein transpeptidase" evidence="13">
    <location>
        <begin position="302"/>
        <end position="515"/>
    </location>
</feature>
<evidence type="ECO:0000259" key="14">
    <source>
        <dbReference type="Pfam" id="PF00912"/>
    </source>
</evidence>
<dbReference type="NCBIfam" id="TIGR02073">
    <property type="entry name" value="PBP_1c"/>
    <property type="match status" value="1"/>
</dbReference>
<keyword evidence="12" id="KW-0732">Signal</keyword>
<evidence type="ECO:0000313" key="16">
    <source>
        <dbReference type="EMBL" id="SFN42534.1"/>
    </source>
</evidence>
<dbReference type="STRING" id="1005928.SAMN04487859_102132"/>
<feature type="domain" description="Glycosyl transferase family 51" evidence="14">
    <location>
        <begin position="56"/>
        <end position="226"/>
    </location>
</feature>
<comment type="catalytic activity">
    <reaction evidence="11">
        <text>[GlcNAc-(1-&gt;4)-Mur2Ac(oyl-L-Ala-gamma-D-Glu-L-Lys-D-Ala-D-Ala)](n)-di-trans,octa-cis-undecaprenyl diphosphate + beta-D-GlcNAc-(1-&gt;4)-Mur2Ac(oyl-L-Ala-gamma-D-Glu-L-Lys-D-Ala-D-Ala)-di-trans,octa-cis-undecaprenyl diphosphate = [GlcNAc-(1-&gt;4)-Mur2Ac(oyl-L-Ala-gamma-D-Glu-L-Lys-D-Ala-D-Ala)](n+1)-di-trans,octa-cis-undecaprenyl diphosphate + di-trans,octa-cis-undecaprenyl diphosphate + H(+)</text>
        <dbReference type="Rhea" id="RHEA:23708"/>
        <dbReference type="Rhea" id="RHEA-COMP:9602"/>
        <dbReference type="Rhea" id="RHEA-COMP:9603"/>
        <dbReference type="ChEBI" id="CHEBI:15378"/>
        <dbReference type="ChEBI" id="CHEBI:58405"/>
        <dbReference type="ChEBI" id="CHEBI:60033"/>
        <dbReference type="ChEBI" id="CHEBI:78435"/>
        <dbReference type="EC" id="2.4.99.28"/>
    </reaction>
</comment>
<dbReference type="GO" id="GO:0004180">
    <property type="term" value="F:carboxypeptidase activity"/>
    <property type="evidence" value="ECO:0007669"/>
    <property type="project" value="UniProtKB-KW"/>
</dbReference>
<dbReference type="InterPro" id="IPR001460">
    <property type="entry name" value="PCN-bd_Tpept"/>
</dbReference>
<dbReference type="InterPro" id="IPR036950">
    <property type="entry name" value="PBP_transglycosylase"/>
</dbReference>
<dbReference type="Pfam" id="PF06832">
    <property type="entry name" value="BiPBP_C"/>
    <property type="match status" value="1"/>
</dbReference>
<evidence type="ECO:0000256" key="9">
    <source>
        <dbReference type="ARBA" id="ARBA00023268"/>
    </source>
</evidence>
<keyword evidence="17" id="KW-1185">Reference proteome</keyword>
<dbReference type="GO" id="GO:0009252">
    <property type="term" value="P:peptidoglycan biosynthetic process"/>
    <property type="evidence" value="ECO:0007669"/>
    <property type="project" value="UniProtKB-UniPathway"/>
</dbReference>